<evidence type="ECO:0000256" key="3">
    <source>
        <dbReference type="ARBA" id="ARBA00013259"/>
    </source>
</evidence>
<dbReference type="Pfam" id="PF00800">
    <property type="entry name" value="PDT"/>
    <property type="match status" value="1"/>
</dbReference>
<dbReference type="CDD" id="cd04905">
    <property type="entry name" value="ACT_CM-PDT"/>
    <property type="match status" value="1"/>
</dbReference>
<proteinExistence type="predicted"/>
<comment type="subcellular location">
    <subcellularLocation>
        <location evidence="1">Plastid</location>
        <location evidence="1">Chloroplast stroma</location>
    </subcellularLocation>
</comment>
<dbReference type="InterPro" id="IPR045865">
    <property type="entry name" value="ACT-like_dom_sf"/>
</dbReference>
<keyword evidence="4" id="KW-0028">Amino-acid biosynthesis</keyword>
<evidence type="ECO:0000256" key="6">
    <source>
        <dbReference type="ARBA" id="ARBA00023222"/>
    </source>
</evidence>
<feature type="domain" description="ACT" evidence="9">
    <location>
        <begin position="251"/>
        <end position="346"/>
    </location>
</feature>
<gene>
    <name evidence="10" type="ORF">GOP47_0026028</name>
</gene>
<evidence type="ECO:0000256" key="2">
    <source>
        <dbReference type="ARBA" id="ARBA00004929"/>
    </source>
</evidence>
<keyword evidence="7" id="KW-0456">Lyase</keyword>
<dbReference type="EC" id="4.2.1.91" evidence="3"/>
<evidence type="ECO:0000256" key="5">
    <source>
        <dbReference type="ARBA" id="ARBA00023141"/>
    </source>
</evidence>
<dbReference type="GO" id="GO:0004664">
    <property type="term" value="F:prephenate dehydratase activity"/>
    <property type="evidence" value="ECO:0007669"/>
    <property type="project" value="InterPro"/>
</dbReference>
<dbReference type="EMBL" id="JABFUD020000025">
    <property type="protein sequence ID" value="KAI5059709.1"/>
    <property type="molecule type" value="Genomic_DNA"/>
</dbReference>
<evidence type="ECO:0000256" key="4">
    <source>
        <dbReference type="ARBA" id="ARBA00022605"/>
    </source>
</evidence>
<dbReference type="InterPro" id="IPR001086">
    <property type="entry name" value="Preph_deHydtase"/>
</dbReference>
<evidence type="ECO:0000313" key="11">
    <source>
        <dbReference type="Proteomes" id="UP000886520"/>
    </source>
</evidence>
<dbReference type="GO" id="GO:0047769">
    <property type="term" value="F:arogenate dehydratase activity"/>
    <property type="evidence" value="ECO:0007669"/>
    <property type="project" value="UniProtKB-EC"/>
</dbReference>
<dbReference type="PANTHER" id="PTHR21022">
    <property type="entry name" value="PREPHENATE DEHYDRATASE P PROTEIN"/>
    <property type="match status" value="1"/>
</dbReference>
<comment type="pathway">
    <text evidence="2">Amino-acid biosynthesis; L-phenylalanine biosynthesis; L-phenylalanine from L-arogenate: step 1/1.</text>
</comment>
<dbReference type="InterPro" id="IPR018528">
    <property type="entry name" value="Preph_deHydtase_CS"/>
</dbReference>
<dbReference type="Proteomes" id="UP000886520">
    <property type="component" value="Chromosome 25"/>
</dbReference>
<dbReference type="SUPFAM" id="SSF55021">
    <property type="entry name" value="ACT-like"/>
    <property type="match status" value="1"/>
</dbReference>
<evidence type="ECO:0000256" key="1">
    <source>
        <dbReference type="ARBA" id="ARBA00004470"/>
    </source>
</evidence>
<accession>A0A9D4Z3E8</accession>
<evidence type="ECO:0000259" key="9">
    <source>
        <dbReference type="PROSITE" id="PS51671"/>
    </source>
</evidence>
<sequence>MEVTKLRQGALSNTAPAAPAPGQHRRPHVELQSLPIARDSHGRSPLQYSNAGFSFQSPKSMVATPKPSSPAALLVESLAPSAAKSKNWASLQEKKPMAPHNLGRCLLEVSGNSISAALKMVAWGEVACEGSPTVRALSQAFPESNPAMYSQPEAALSALEGRQVQRALLPVESSTRGSVHRTYDLLLRHKNVHIVGELLQVQQRLHRPAETEDEETECGRFWVLSRDASVLPPLDMSGTEKEQKTVSFKSTVAMVLREGLGALHKALAAFAFRGIEVSKVESRPWRPQPLATAPASCQTSTTSGHLYFQYVLFIDIESSTASRATQNALAQLQEHASFLRLLGSYPCFHTSSLQQYVSTPVAHQPALTNHLPVLQVGAAP</sequence>
<dbReference type="GO" id="GO:0009570">
    <property type="term" value="C:chloroplast stroma"/>
    <property type="evidence" value="ECO:0007669"/>
    <property type="project" value="UniProtKB-SubCell"/>
</dbReference>
<dbReference type="SUPFAM" id="SSF53850">
    <property type="entry name" value="Periplasmic binding protein-like II"/>
    <property type="match status" value="1"/>
</dbReference>
<keyword evidence="5" id="KW-0057">Aromatic amino acid biosynthesis</keyword>
<dbReference type="PROSITE" id="PS51671">
    <property type="entry name" value="ACT"/>
    <property type="match status" value="1"/>
</dbReference>
<dbReference type="InterPro" id="IPR002912">
    <property type="entry name" value="ACT_dom"/>
</dbReference>
<dbReference type="GO" id="GO:0009094">
    <property type="term" value="P:L-phenylalanine biosynthetic process"/>
    <property type="evidence" value="ECO:0007669"/>
    <property type="project" value="UniProtKB-KW"/>
</dbReference>
<dbReference type="Gene3D" id="3.40.190.10">
    <property type="entry name" value="Periplasmic binding protein-like II"/>
    <property type="match status" value="1"/>
</dbReference>
<dbReference type="Gene3D" id="3.30.70.260">
    <property type="match status" value="1"/>
</dbReference>
<name>A0A9D4Z3E8_ADICA</name>
<evidence type="ECO:0000313" key="10">
    <source>
        <dbReference type="EMBL" id="KAI5059709.1"/>
    </source>
</evidence>
<evidence type="ECO:0000256" key="7">
    <source>
        <dbReference type="ARBA" id="ARBA00023239"/>
    </source>
</evidence>
<dbReference type="OrthoDB" id="2414662at2759"/>
<keyword evidence="11" id="KW-1185">Reference proteome</keyword>
<dbReference type="PROSITE" id="PS00858">
    <property type="entry name" value="PREPHENATE_DEHYDR_2"/>
    <property type="match status" value="1"/>
</dbReference>
<keyword evidence="6" id="KW-0584">Phenylalanine biosynthesis</keyword>
<reference evidence="10" key="1">
    <citation type="submission" date="2021-01" db="EMBL/GenBank/DDBJ databases">
        <title>Adiantum capillus-veneris genome.</title>
        <authorList>
            <person name="Fang Y."/>
            <person name="Liao Q."/>
        </authorList>
    </citation>
    <scope>NUCLEOTIDE SEQUENCE</scope>
    <source>
        <strain evidence="10">H3</strain>
        <tissue evidence="10">Leaf</tissue>
    </source>
</reference>
<protein>
    <recommendedName>
        <fullName evidence="3">arogenate dehydratase</fullName>
        <ecNumber evidence="3">4.2.1.91</ecNumber>
    </recommendedName>
</protein>
<dbReference type="AlphaFoldDB" id="A0A9D4Z3E8"/>
<evidence type="ECO:0000256" key="8">
    <source>
        <dbReference type="SAM" id="MobiDB-lite"/>
    </source>
</evidence>
<feature type="region of interest" description="Disordered" evidence="8">
    <location>
        <begin position="1"/>
        <end position="27"/>
    </location>
</feature>
<comment type="caution">
    <text evidence="10">The sequence shown here is derived from an EMBL/GenBank/DDBJ whole genome shotgun (WGS) entry which is preliminary data.</text>
</comment>
<organism evidence="10 11">
    <name type="scientific">Adiantum capillus-veneris</name>
    <name type="common">Maidenhair fern</name>
    <dbReference type="NCBI Taxonomy" id="13818"/>
    <lineage>
        <taxon>Eukaryota</taxon>
        <taxon>Viridiplantae</taxon>
        <taxon>Streptophyta</taxon>
        <taxon>Embryophyta</taxon>
        <taxon>Tracheophyta</taxon>
        <taxon>Polypodiopsida</taxon>
        <taxon>Polypodiidae</taxon>
        <taxon>Polypodiales</taxon>
        <taxon>Pteridineae</taxon>
        <taxon>Pteridaceae</taxon>
        <taxon>Vittarioideae</taxon>
        <taxon>Adiantum</taxon>
    </lineage>
</organism>
<dbReference type="PANTHER" id="PTHR21022:SF19">
    <property type="entry name" value="PREPHENATE DEHYDRATASE-RELATED"/>
    <property type="match status" value="1"/>
</dbReference>